<evidence type="ECO:0000256" key="2">
    <source>
        <dbReference type="ARBA" id="ARBA00013194"/>
    </source>
</evidence>
<dbReference type="InterPro" id="IPR050245">
    <property type="entry name" value="PrsA_foldase"/>
</dbReference>
<dbReference type="PROSITE" id="PS01096">
    <property type="entry name" value="PPIC_PPIASE_1"/>
    <property type="match status" value="1"/>
</dbReference>
<evidence type="ECO:0000313" key="10">
    <source>
        <dbReference type="Proteomes" id="UP001173801"/>
    </source>
</evidence>
<feature type="signal peptide" evidence="7">
    <location>
        <begin position="1"/>
        <end position="20"/>
    </location>
</feature>
<feature type="chain" id="PRO_5046548579" description="peptidylprolyl isomerase" evidence="7">
    <location>
        <begin position="21"/>
        <end position="272"/>
    </location>
</feature>
<name>A0ABT7HQ37_9BACT</name>
<protein>
    <recommendedName>
        <fullName evidence="2">peptidylprolyl isomerase</fullName>
        <ecNumber evidence="2">5.2.1.8</ecNumber>
    </recommendedName>
</protein>
<reference evidence="9" key="2">
    <citation type="journal article" date="2023" name="Microorganisms">
        <title>Isolation and Genomic Characteristics of Cat-Borne Campylobacter felis sp. nov. and Sheep-Borne Campylobacter ovis sp. nov.</title>
        <authorList>
            <person name="Wang H."/>
            <person name="Li Y."/>
            <person name="Gu Y."/>
            <person name="Zhou G."/>
            <person name="Chen X."/>
            <person name="Zhang X."/>
            <person name="Shao Z."/>
            <person name="Zhang J."/>
            <person name="Zhang M."/>
        </authorList>
    </citation>
    <scope>NUCLEOTIDE SEQUENCE</scope>
    <source>
        <strain evidence="9">PS10</strain>
    </source>
</reference>
<dbReference type="Gene3D" id="1.10.8.1040">
    <property type="match status" value="1"/>
</dbReference>
<comment type="caution">
    <text evidence="9">The sequence shown here is derived from an EMBL/GenBank/DDBJ whole genome shotgun (WGS) entry which is preliminary data.</text>
</comment>
<proteinExistence type="predicted"/>
<evidence type="ECO:0000256" key="6">
    <source>
        <dbReference type="PROSITE-ProRule" id="PRU00278"/>
    </source>
</evidence>
<keyword evidence="10" id="KW-1185">Reference proteome</keyword>
<keyword evidence="3 7" id="KW-0732">Signal</keyword>
<organism evidence="9 10">
    <name type="scientific">Campylobacter gastrosuis</name>
    <dbReference type="NCBI Taxonomy" id="2974576"/>
    <lineage>
        <taxon>Bacteria</taxon>
        <taxon>Pseudomonadati</taxon>
        <taxon>Campylobacterota</taxon>
        <taxon>Epsilonproteobacteria</taxon>
        <taxon>Campylobacterales</taxon>
        <taxon>Campylobacteraceae</taxon>
        <taxon>Campylobacter</taxon>
    </lineage>
</organism>
<dbReference type="EMBL" id="JANURM010000007">
    <property type="protein sequence ID" value="MDL0089037.1"/>
    <property type="molecule type" value="Genomic_DNA"/>
</dbReference>
<feature type="domain" description="PpiC" evidence="8">
    <location>
        <begin position="130"/>
        <end position="227"/>
    </location>
</feature>
<dbReference type="InterPro" id="IPR046357">
    <property type="entry name" value="PPIase_dom_sf"/>
</dbReference>
<evidence type="ECO:0000256" key="7">
    <source>
        <dbReference type="SAM" id="SignalP"/>
    </source>
</evidence>
<dbReference type="PANTHER" id="PTHR47245:SF1">
    <property type="entry name" value="FOLDASE PROTEIN PRSA"/>
    <property type="match status" value="1"/>
</dbReference>
<keyword evidence="4 6" id="KW-0697">Rotamase</keyword>
<sequence length="272" mass="29758">MKKILLSTIISMTAAISLNAAVLASVDGENVTNADIQALLSQAMPGANVASLPADIKKRVIDDIIGRKLLLKEAKASGIEKDPEYTKALNLAKDNIAGELYFKKIFDTIKVSDAEIKSFYDQNKDRFNQPAAVKAKHILVEKESEAKDIINQLKNLKGDELSKKFSELAAAKSIDKGSAAQGGELGWFGQSAMVKPFADAAFSMKKGEISKSPVKSNFGYHVIFKEDAKPAGVVPLNEVKDQIENNLKVQKFQEVIKTKTDNLRSKAKIEYK</sequence>
<dbReference type="PANTHER" id="PTHR47245">
    <property type="entry name" value="PEPTIDYLPROLYL ISOMERASE"/>
    <property type="match status" value="1"/>
</dbReference>
<comment type="catalytic activity">
    <reaction evidence="1">
        <text>[protein]-peptidylproline (omega=180) = [protein]-peptidylproline (omega=0)</text>
        <dbReference type="Rhea" id="RHEA:16237"/>
        <dbReference type="Rhea" id="RHEA-COMP:10747"/>
        <dbReference type="Rhea" id="RHEA-COMP:10748"/>
        <dbReference type="ChEBI" id="CHEBI:83833"/>
        <dbReference type="ChEBI" id="CHEBI:83834"/>
        <dbReference type="EC" id="5.2.1.8"/>
    </reaction>
</comment>
<dbReference type="PROSITE" id="PS50198">
    <property type="entry name" value="PPIC_PPIASE_2"/>
    <property type="match status" value="1"/>
</dbReference>
<dbReference type="Proteomes" id="UP001173801">
    <property type="component" value="Unassembled WGS sequence"/>
</dbReference>
<gene>
    <name evidence="9" type="ORF">NYG85_06615</name>
</gene>
<accession>A0ABT7HQ37</accession>
<dbReference type="GO" id="GO:0016853">
    <property type="term" value="F:isomerase activity"/>
    <property type="evidence" value="ECO:0007669"/>
    <property type="project" value="UniProtKB-KW"/>
</dbReference>
<dbReference type="Pfam" id="PF13145">
    <property type="entry name" value="Rotamase_2"/>
    <property type="match status" value="1"/>
</dbReference>
<dbReference type="InterPro" id="IPR000297">
    <property type="entry name" value="PPIase_PpiC"/>
</dbReference>
<keyword evidence="5 6" id="KW-0413">Isomerase</keyword>
<evidence type="ECO:0000256" key="5">
    <source>
        <dbReference type="ARBA" id="ARBA00023235"/>
    </source>
</evidence>
<dbReference type="SUPFAM" id="SSF54534">
    <property type="entry name" value="FKBP-like"/>
    <property type="match status" value="1"/>
</dbReference>
<dbReference type="InterPro" id="IPR027304">
    <property type="entry name" value="Trigger_fact/SurA_dom_sf"/>
</dbReference>
<dbReference type="InterPro" id="IPR023058">
    <property type="entry name" value="PPIase_PpiC_CS"/>
</dbReference>
<dbReference type="SUPFAM" id="SSF109998">
    <property type="entry name" value="Triger factor/SurA peptide-binding domain-like"/>
    <property type="match status" value="1"/>
</dbReference>
<reference evidence="9" key="1">
    <citation type="submission" date="2022-08" db="EMBL/GenBank/DDBJ databases">
        <authorList>
            <person name="Wang H."/>
        </authorList>
    </citation>
    <scope>NUCLEOTIDE SEQUENCE</scope>
    <source>
        <strain evidence="9">PS10</strain>
    </source>
</reference>
<evidence type="ECO:0000313" key="9">
    <source>
        <dbReference type="EMBL" id="MDL0089037.1"/>
    </source>
</evidence>
<evidence type="ECO:0000256" key="1">
    <source>
        <dbReference type="ARBA" id="ARBA00000971"/>
    </source>
</evidence>
<dbReference type="Gene3D" id="3.10.50.40">
    <property type="match status" value="1"/>
</dbReference>
<evidence type="ECO:0000256" key="4">
    <source>
        <dbReference type="ARBA" id="ARBA00023110"/>
    </source>
</evidence>
<evidence type="ECO:0000259" key="8">
    <source>
        <dbReference type="PROSITE" id="PS50198"/>
    </source>
</evidence>
<evidence type="ECO:0000256" key="3">
    <source>
        <dbReference type="ARBA" id="ARBA00022729"/>
    </source>
</evidence>
<dbReference type="EC" id="5.2.1.8" evidence="2"/>
<dbReference type="Gene3D" id="6.10.140.970">
    <property type="match status" value="1"/>
</dbReference>
<dbReference type="RefSeq" id="WP_284937696.1">
    <property type="nucleotide sequence ID" value="NZ_JANURM010000007.1"/>
</dbReference>